<reference evidence="1 2" key="1">
    <citation type="submission" date="2024-05" db="EMBL/GenBank/DDBJ databases">
        <title>Genome sequencing and assembly of Indian major carp, Cirrhinus mrigala (Hamilton, 1822).</title>
        <authorList>
            <person name="Mohindra V."/>
            <person name="Chowdhury L.M."/>
            <person name="Lal K."/>
            <person name="Jena J.K."/>
        </authorList>
    </citation>
    <scope>NUCLEOTIDE SEQUENCE [LARGE SCALE GENOMIC DNA]</scope>
    <source>
        <strain evidence="1">CM1030</strain>
        <tissue evidence="1">Blood</tissue>
    </source>
</reference>
<protein>
    <submittedName>
        <fullName evidence="1">Uncharacterized protein</fullName>
    </submittedName>
</protein>
<name>A0ABD0P177_CIRMR</name>
<feature type="non-terminal residue" evidence="1">
    <location>
        <position position="54"/>
    </location>
</feature>
<evidence type="ECO:0000313" key="2">
    <source>
        <dbReference type="Proteomes" id="UP001529510"/>
    </source>
</evidence>
<organism evidence="1 2">
    <name type="scientific">Cirrhinus mrigala</name>
    <name type="common">Mrigala</name>
    <dbReference type="NCBI Taxonomy" id="683832"/>
    <lineage>
        <taxon>Eukaryota</taxon>
        <taxon>Metazoa</taxon>
        <taxon>Chordata</taxon>
        <taxon>Craniata</taxon>
        <taxon>Vertebrata</taxon>
        <taxon>Euteleostomi</taxon>
        <taxon>Actinopterygii</taxon>
        <taxon>Neopterygii</taxon>
        <taxon>Teleostei</taxon>
        <taxon>Ostariophysi</taxon>
        <taxon>Cypriniformes</taxon>
        <taxon>Cyprinidae</taxon>
        <taxon>Labeoninae</taxon>
        <taxon>Labeonini</taxon>
        <taxon>Cirrhinus</taxon>
    </lineage>
</organism>
<evidence type="ECO:0000313" key="1">
    <source>
        <dbReference type="EMBL" id="KAL0166578.1"/>
    </source>
</evidence>
<gene>
    <name evidence="1" type="ORF">M9458_038422</name>
</gene>
<dbReference type="Proteomes" id="UP001529510">
    <property type="component" value="Unassembled WGS sequence"/>
</dbReference>
<dbReference type="EMBL" id="JAMKFB020000019">
    <property type="protein sequence ID" value="KAL0166578.1"/>
    <property type="molecule type" value="Genomic_DNA"/>
</dbReference>
<accession>A0ABD0P177</accession>
<keyword evidence="2" id="KW-1185">Reference proteome</keyword>
<sequence length="54" mass="5629">PSALIASVGDTVVWRWDAPAFVSGLGYRVFSVSSPSSTNYDGFAFSSGNTPTAK</sequence>
<proteinExistence type="predicted"/>
<comment type="caution">
    <text evidence="1">The sequence shown here is derived from an EMBL/GenBank/DDBJ whole genome shotgun (WGS) entry which is preliminary data.</text>
</comment>
<dbReference type="AlphaFoldDB" id="A0ABD0P177"/>
<feature type="non-terminal residue" evidence="1">
    <location>
        <position position="1"/>
    </location>
</feature>